<dbReference type="Proteomes" id="UP001303889">
    <property type="component" value="Unassembled WGS sequence"/>
</dbReference>
<organism evidence="2 3">
    <name type="scientific">Staphylotrichum tortipilum</name>
    <dbReference type="NCBI Taxonomy" id="2831512"/>
    <lineage>
        <taxon>Eukaryota</taxon>
        <taxon>Fungi</taxon>
        <taxon>Dikarya</taxon>
        <taxon>Ascomycota</taxon>
        <taxon>Pezizomycotina</taxon>
        <taxon>Sordariomycetes</taxon>
        <taxon>Sordariomycetidae</taxon>
        <taxon>Sordariales</taxon>
        <taxon>Chaetomiaceae</taxon>
        <taxon>Staphylotrichum</taxon>
    </lineage>
</organism>
<dbReference type="AlphaFoldDB" id="A0AAN6MJU7"/>
<gene>
    <name evidence="2" type="ORF">C8A05DRAFT_16426</name>
</gene>
<protein>
    <submittedName>
        <fullName evidence="2">Uncharacterized protein</fullName>
    </submittedName>
</protein>
<keyword evidence="1" id="KW-0732">Signal</keyword>
<evidence type="ECO:0000313" key="3">
    <source>
        <dbReference type="Proteomes" id="UP001303889"/>
    </source>
</evidence>
<dbReference type="PANTHER" id="PTHR35395:SF1">
    <property type="entry name" value="DUF6536 DOMAIN-CONTAINING PROTEIN"/>
    <property type="match status" value="1"/>
</dbReference>
<accession>A0AAN6MJU7</accession>
<dbReference type="EMBL" id="MU855583">
    <property type="protein sequence ID" value="KAK3901392.1"/>
    <property type="molecule type" value="Genomic_DNA"/>
</dbReference>
<feature type="non-terminal residue" evidence="2">
    <location>
        <position position="1"/>
    </location>
</feature>
<dbReference type="PANTHER" id="PTHR35395">
    <property type="entry name" value="DUF6536 DOMAIN-CONTAINING PROTEIN"/>
    <property type="match status" value="1"/>
</dbReference>
<evidence type="ECO:0000256" key="1">
    <source>
        <dbReference type="SAM" id="SignalP"/>
    </source>
</evidence>
<keyword evidence="3" id="KW-1185">Reference proteome</keyword>
<name>A0AAN6MJU7_9PEZI</name>
<comment type="caution">
    <text evidence="2">The sequence shown here is derived from an EMBL/GenBank/DDBJ whole genome shotgun (WGS) entry which is preliminary data.</text>
</comment>
<reference evidence="2" key="1">
    <citation type="journal article" date="2023" name="Mol. Phylogenet. Evol.">
        <title>Genome-scale phylogeny and comparative genomics of the fungal order Sordariales.</title>
        <authorList>
            <person name="Hensen N."/>
            <person name="Bonometti L."/>
            <person name="Westerberg I."/>
            <person name="Brannstrom I.O."/>
            <person name="Guillou S."/>
            <person name="Cros-Aarteil S."/>
            <person name="Calhoun S."/>
            <person name="Haridas S."/>
            <person name="Kuo A."/>
            <person name="Mondo S."/>
            <person name="Pangilinan J."/>
            <person name="Riley R."/>
            <person name="LaButti K."/>
            <person name="Andreopoulos B."/>
            <person name="Lipzen A."/>
            <person name="Chen C."/>
            <person name="Yan M."/>
            <person name="Daum C."/>
            <person name="Ng V."/>
            <person name="Clum A."/>
            <person name="Steindorff A."/>
            <person name="Ohm R.A."/>
            <person name="Martin F."/>
            <person name="Silar P."/>
            <person name="Natvig D.O."/>
            <person name="Lalanne C."/>
            <person name="Gautier V."/>
            <person name="Ament-Velasquez S.L."/>
            <person name="Kruys A."/>
            <person name="Hutchinson M.I."/>
            <person name="Powell A.J."/>
            <person name="Barry K."/>
            <person name="Miller A.N."/>
            <person name="Grigoriev I.V."/>
            <person name="Debuchy R."/>
            <person name="Gladieux P."/>
            <person name="Hiltunen Thoren M."/>
            <person name="Johannesson H."/>
        </authorList>
    </citation>
    <scope>NUCLEOTIDE SEQUENCE</scope>
    <source>
        <strain evidence="2">CBS 103.79</strain>
    </source>
</reference>
<proteinExistence type="predicted"/>
<evidence type="ECO:0000313" key="2">
    <source>
        <dbReference type="EMBL" id="KAK3901392.1"/>
    </source>
</evidence>
<sequence length="90" mass="8989">LVLLALGVLALGLRRVPSAGGDATGNPMAMVGGSCSVVISARCHPLAREKGLAGGKVMWGVVREGSGLGESHCGFTRGRAGVVGVGRNYS</sequence>
<feature type="chain" id="PRO_5042952370" evidence="1">
    <location>
        <begin position="19"/>
        <end position="90"/>
    </location>
</feature>
<reference evidence="2" key="2">
    <citation type="submission" date="2023-05" db="EMBL/GenBank/DDBJ databases">
        <authorList>
            <consortium name="Lawrence Berkeley National Laboratory"/>
            <person name="Steindorff A."/>
            <person name="Hensen N."/>
            <person name="Bonometti L."/>
            <person name="Westerberg I."/>
            <person name="Brannstrom I.O."/>
            <person name="Guillou S."/>
            <person name="Cros-Aarteil S."/>
            <person name="Calhoun S."/>
            <person name="Haridas S."/>
            <person name="Kuo A."/>
            <person name="Mondo S."/>
            <person name="Pangilinan J."/>
            <person name="Riley R."/>
            <person name="Labutti K."/>
            <person name="Andreopoulos B."/>
            <person name="Lipzen A."/>
            <person name="Chen C."/>
            <person name="Yanf M."/>
            <person name="Daum C."/>
            <person name="Ng V."/>
            <person name="Clum A."/>
            <person name="Ohm R."/>
            <person name="Martin F."/>
            <person name="Silar P."/>
            <person name="Natvig D."/>
            <person name="Lalanne C."/>
            <person name="Gautier V."/>
            <person name="Ament-Velasquez S.L."/>
            <person name="Kruys A."/>
            <person name="Hutchinson M.I."/>
            <person name="Powell A.J."/>
            <person name="Barry K."/>
            <person name="Miller A.N."/>
            <person name="Grigoriev I.V."/>
            <person name="Debuchy R."/>
            <person name="Gladieux P."/>
            <person name="Thoren M.H."/>
            <person name="Johannesson H."/>
        </authorList>
    </citation>
    <scope>NUCLEOTIDE SEQUENCE</scope>
    <source>
        <strain evidence="2">CBS 103.79</strain>
    </source>
</reference>
<feature type="signal peptide" evidence="1">
    <location>
        <begin position="1"/>
        <end position="18"/>
    </location>
</feature>